<dbReference type="Pfam" id="PF12796">
    <property type="entry name" value="Ank_2"/>
    <property type="match status" value="1"/>
</dbReference>
<keyword evidence="2 9" id="KW-0812">Transmembrane</keyword>
<feature type="transmembrane region" description="Helical" evidence="9">
    <location>
        <begin position="355"/>
        <end position="378"/>
    </location>
</feature>
<dbReference type="InterPro" id="IPR002110">
    <property type="entry name" value="Ankyrin_rpt"/>
</dbReference>
<keyword evidence="4 9" id="KW-1133">Transmembrane helix</keyword>
<keyword evidence="5 7" id="KW-0040">ANK repeat</keyword>
<evidence type="ECO:0000256" key="2">
    <source>
        <dbReference type="ARBA" id="ARBA00022692"/>
    </source>
</evidence>
<evidence type="ECO:0000259" key="10">
    <source>
        <dbReference type="Pfam" id="PF13962"/>
    </source>
</evidence>
<evidence type="ECO:0000313" key="12">
    <source>
        <dbReference type="RefSeq" id="XP_022131494.1"/>
    </source>
</evidence>
<keyword evidence="11" id="KW-1185">Reference proteome</keyword>
<dbReference type="PROSITE" id="PS50297">
    <property type="entry name" value="ANK_REP_REGION"/>
    <property type="match status" value="1"/>
</dbReference>
<evidence type="ECO:0000256" key="5">
    <source>
        <dbReference type="ARBA" id="ARBA00023043"/>
    </source>
</evidence>
<organism evidence="11 12">
    <name type="scientific">Momordica charantia</name>
    <name type="common">Bitter gourd</name>
    <name type="synonym">Balsam pear</name>
    <dbReference type="NCBI Taxonomy" id="3673"/>
    <lineage>
        <taxon>Eukaryota</taxon>
        <taxon>Viridiplantae</taxon>
        <taxon>Streptophyta</taxon>
        <taxon>Embryophyta</taxon>
        <taxon>Tracheophyta</taxon>
        <taxon>Spermatophyta</taxon>
        <taxon>Magnoliopsida</taxon>
        <taxon>eudicotyledons</taxon>
        <taxon>Gunneridae</taxon>
        <taxon>Pentapetalae</taxon>
        <taxon>rosids</taxon>
        <taxon>fabids</taxon>
        <taxon>Cucurbitales</taxon>
        <taxon>Cucurbitaceae</taxon>
        <taxon>Momordiceae</taxon>
        <taxon>Momordica</taxon>
    </lineage>
</organism>
<dbReference type="InterPro" id="IPR036770">
    <property type="entry name" value="Ankyrin_rpt-contain_sf"/>
</dbReference>
<sequence>MAGIERSSRLQEAAMEGNVTILLELLQQDPLLLDRVNDFTETPLHVAALLGHVSFVDELLNRRPQLAGELDSGGSSALHLAAAKGFVEIVKRLVAVDANLCLLSDGDGRNPVHVAAMRGRVAVLAELVRARPAAARTAVDGGGTVLHLCVKYNQLEALRILVETVAAADDSFVNAKDDYGFTVLHLAVSIKQLQTVRYLINDTGIEVNAVNSNGLTALDILTQSHRDLKDMDIAAALTSAGANRSKNGESENQIKPKQSSSHENESWLTRKREALMVVASLIATMAFQAGVSPPGGVWQDDKASGKENHTAGTSIMAGKDPLNYNRYVSWNTTGFTASLIVIILLSTGLPYRNPIFLWVLILKMWVAVSSMGITYGISLRFFTPGVSQRFIYVAFAVFAAVCLLLLGKIVQLITRQLMKLNYSCLCRRRTPAPAPDP</sequence>
<dbReference type="InterPro" id="IPR026961">
    <property type="entry name" value="PGG_dom"/>
</dbReference>
<dbReference type="KEGG" id="mcha:111004680"/>
<dbReference type="AlphaFoldDB" id="A0A6J1BQE2"/>
<gene>
    <name evidence="12" type="primary">LOC111004680</name>
</gene>
<evidence type="ECO:0000256" key="4">
    <source>
        <dbReference type="ARBA" id="ARBA00022989"/>
    </source>
</evidence>
<keyword evidence="6 9" id="KW-0472">Membrane</keyword>
<evidence type="ECO:0000256" key="8">
    <source>
        <dbReference type="SAM" id="MobiDB-lite"/>
    </source>
</evidence>
<evidence type="ECO:0000256" key="1">
    <source>
        <dbReference type="ARBA" id="ARBA00004141"/>
    </source>
</evidence>
<feature type="repeat" description="ANK" evidence="7">
    <location>
        <begin position="179"/>
        <end position="212"/>
    </location>
</feature>
<evidence type="ECO:0000256" key="7">
    <source>
        <dbReference type="PROSITE-ProRule" id="PRU00023"/>
    </source>
</evidence>
<evidence type="ECO:0000313" key="11">
    <source>
        <dbReference type="Proteomes" id="UP000504603"/>
    </source>
</evidence>
<dbReference type="GeneID" id="111004680"/>
<dbReference type="PANTHER" id="PTHR24186:SF37">
    <property type="entry name" value="PGG DOMAIN-CONTAINING PROTEIN"/>
    <property type="match status" value="1"/>
</dbReference>
<feature type="region of interest" description="Disordered" evidence="8">
    <location>
        <begin position="240"/>
        <end position="265"/>
    </location>
</feature>
<comment type="subcellular location">
    <subcellularLocation>
        <location evidence="1">Membrane</location>
        <topology evidence="1">Multi-pass membrane protein</topology>
    </subcellularLocation>
</comment>
<feature type="transmembrane region" description="Helical" evidence="9">
    <location>
        <begin position="327"/>
        <end position="348"/>
    </location>
</feature>
<dbReference type="Pfam" id="PF13962">
    <property type="entry name" value="PGG"/>
    <property type="match status" value="1"/>
</dbReference>
<feature type="transmembrane region" description="Helical" evidence="9">
    <location>
        <begin position="274"/>
        <end position="291"/>
    </location>
</feature>
<dbReference type="PANTHER" id="PTHR24186">
    <property type="entry name" value="PROTEIN PHOSPHATASE 1 REGULATORY SUBUNIT"/>
    <property type="match status" value="1"/>
</dbReference>
<dbReference type="PROSITE" id="PS50088">
    <property type="entry name" value="ANK_REPEAT"/>
    <property type="match status" value="2"/>
</dbReference>
<accession>A0A6J1BQE2</accession>
<dbReference type="Gene3D" id="1.25.40.20">
    <property type="entry name" value="Ankyrin repeat-containing domain"/>
    <property type="match status" value="1"/>
</dbReference>
<reference evidence="12" key="1">
    <citation type="submission" date="2025-08" db="UniProtKB">
        <authorList>
            <consortium name="RefSeq"/>
        </authorList>
    </citation>
    <scope>IDENTIFICATION</scope>
    <source>
        <strain evidence="12">OHB3-1</strain>
    </source>
</reference>
<feature type="repeat" description="ANK" evidence="7">
    <location>
        <begin position="73"/>
        <end position="105"/>
    </location>
</feature>
<dbReference type="OrthoDB" id="7729168at2759"/>
<proteinExistence type="predicted"/>
<evidence type="ECO:0000256" key="3">
    <source>
        <dbReference type="ARBA" id="ARBA00022737"/>
    </source>
</evidence>
<dbReference type="SMART" id="SM00248">
    <property type="entry name" value="ANK"/>
    <property type="match status" value="7"/>
</dbReference>
<dbReference type="SUPFAM" id="SSF48403">
    <property type="entry name" value="Ankyrin repeat"/>
    <property type="match status" value="1"/>
</dbReference>
<evidence type="ECO:0000256" key="6">
    <source>
        <dbReference type="ARBA" id="ARBA00023136"/>
    </source>
</evidence>
<dbReference type="RefSeq" id="XP_022131494.1">
    <property type="nucleotide sequence ID" value="XM_022275802.1"/>
</dbReference>
<feature type="compositionally biased region" description="Basic and acidic residues" evidence="8">
    <location>
        <begin position="246"/>
        <end position="265"/>
    </location>
</feature>
<feature type="domain" description="PGG" evidence="10">
    <location>
        <begin position="266"/>
        <end position="379"/>
    </location>
</feature>
<dbReference type="GO" id="GO:0005886">
    <property type="term" value="C:plasma membrane"/>
    <property type="evidence" value="ECO:0007669"/>
    <property type="project" value="TreeGrafter"/>
</dbReference>
<keyword evidence="3" id="KW-0677">Repeat</keyword>
<feature type="transmembrane region" description="Helical" evidence="9">
    <location>
        <begin position="390"/>
        <end position="410"/>
    </location>
</feature>
<dbReference type="Proteomes" id="UP000504603">
    <property type="component" value="Unplaced"/>
</dbReference>
<dbReference type="Pfam" id="PF13637">
    <property type="entry name" value="Ank_4"/>
    <property type="match status" value="1"/>
</dbReference>
<evidence type="ECO:0000256" key="9">
    <source>
        <dbReference type="SAM" id="Phobius"/>
    </source>
</evidence>
<name>A0A6J1BQE2_MOMCH</name>
<protein>
    <submittedName>
        <fullName evidence="12">Ankyrin repeat-containing protein BDA1-like</fullName>
    </submittedName>
</protein>